<dbReference type="InterPro" id="IPR050358">
    <property type="entry name" value="RSE1/DDB1/CFT1"/>
</dbReference>
<dbReference type="EMBL" id="JN411715">
    <property type="protein sequence ID" value="AER00318.2"/>
    <property type="molecule type" value="mRNA"/>
</dbReference>
<evidence type="ECO:0000256" key="2">
    <source>
        <dbReference type="ARBA" id="ARBA00007453"/>
    </source>
</evidence>
<dbReference type="SUPFAM" id="SSF50978">
    <property type="entry name" value="WD40 repeat-like"/>
    <property type="match status" value="1"/>
</dbReference>
<reference evidence="7" key="2">
    <citation type="submission" date="2020-09" db="EMBL/GenBank/DDBJ databases">
        <authorList>
            <person name="Galande A.A."/>
            <person name="Barve A.M."/>
            <person name="Ghaskadbi S.S."/>
            <person name="Ghaskadbi S."/>
        </authorList>
    </citation>
    <scope>NUCLEOTIDE SEQUENCE</scope>
    <source>
        <strain evidence="7">Ind-Pune</strain>
    </source>
</reference>
<dbReference type="InterPro" id="IPR036322">
    <property type="entry name" value="WD40_repeat_dom_sf"/>
</dbReference>
<dbReference type="PANTHER" id="PTHR10644">
    <property type="entry name" value="DNA REPAIR/RNA PROCESSING CPSF FAMILY"/>
    <property type="match status" value="1"/>
</dbReference>
<evidence type="ECO:0000313" key="7">
    <source>
        <dbReference type="EMBL" id="AER00318.2"/>
    </source>
</evidence>
<dbReference type="FunFam" id="2.130.10.10:FF:000592">
    <property type="entry name" value="UV-damaged DNA binding protein"/>
    <property type="match status" value="1"/>
</dbReference>
<feature type="domain" description="RSE1/DDB1/CPSF1 second beta-propeller" evidence="6">
    <location>
        <begin position="393"/>
        <end position="701"/>
    </location>
</feature>
<evidence type="ECO:0000259" key="4">
    <source>
        <dbReference type="Pfam" id="PF03178"/>
    </source>
</evidence>
<name>G8H6N4_HYDVU</name>
<dbReference type="InterPro" id="IPR058543">
    <property type="entry name" value="Beta-prop_RSE1/DDB1/CPSF1_2nd"/>
</dbReference>
<evidence type="ECO:0000259" key="5">
    <source>
        <dbReference type="Pfam" id="PF10433"/>
    </source>
</evidence>
<reference evidence="7" key="1">
    <citation type="journal article" date="2013" name="PLoS ONE">
        <title>Conservation of the nucleotide excision repair pathway: characterization of hydra Xeroderma Pigmentosum group F homolog.</title>
        <authorList>
            <person name="Barve A."/>
            <person name="Ghaskadbi S."/>
            <person name="Ghaskadbi S."/>
        </authorList>
    </citation>
    <scope>NUCLEOTIDE SEQUENCE</scope>
    <source>
        <strain evidence="7">Ind-Pune</strain>
    </source>
</reference>
<sequence length="1142" mass="127261">MAYNYVVTAQEATAINATVTGHFTGPTDLNLIVAKNNKLELHMVTPEGLQPKFDLNVYGRVAVMQLFRPQNENQDLLFILTERYRTAILAYKAETGDIITKAYGDVQDKIGRPSDTGMIGIIDPQCRMIALHIYDGLLKVIPLDLGSNMELKAFNIRLEELHVVDIQFLYGSFTHPTIILVYQDTHGRHVKTYGISLADKEFKRGPWKQDNVELEACMLITVPKPIEGALIVGHESITYHKGETYLAVAPPAMKQSSLSCYGRVDKEGLRYLLGDTSGRIFMLFLDYQTKASEVKDLKLELLGETSIPHCLTYLDNGVVFIGSCLGDSQIVKLNTEPDKKGSFITILRSFTNLGPILDMCVVDLERQGQDQLVTCSGAFKDGSLRIIRNGIGINELASIDLAGIMGLWCLKVNSINSDLHDTMVLSFVGQSRVLSLSTEEVEEIEIEGFSSDKQTTYCANVNFNQLIQVTEESILLISCSTHKLLFNWLPPDNKHISVAVSNSFQIVVSLGKELIYLEVEDSNIRQISHTVLEYEVACLDISPKANETTSDRLCVGLWTDISVRILALPNLEELYVEKLSGEMIPRSILMITFEDKEYLLCALGDGSLFYFLLNRLTGVLSDQKKVSLGTKPTVIQSFKSGSSTHVFACSDRPTVIYSSNNKLVFSNVNLKEVCYMSPLNTQAYPNSLAIADKNCLTIGSIDEIQQKLHIRSVPLYESPRRIVYQESTQTFGVISSRTEVRDLYSGKNIAQRPSASITASCITYSSGDSSQGNLTGSQKDFEEGAIGMEVEVSSFLVFDQHTFEVTHSHQFLENEWATSLTSCSFSNDPNTYYCVGTSMVYPEESEPKEGKIILFQLFEGKLVQIGSKTVNGAVYVLQGFNGKLLAGVNSLVSVYEWTSDKELKQECCYHNTILALYLKSKGDFILVGDLMRSMTLLAYKPLGRLEEIAHDFSPNWMTAVEIIDDDTFLGAENSFNLFICQKDNSSVNDEERHHLQTIGKYHLGDFVNVFKHGSLVMHHSTEQLTPISSSILYGTVRGAIGLVAGLPKNTFDFLSQVQEKLSKTIKSVGKIEHEFWRSFYNDKKTDLAVGCVDGDLIESCLDLTKTQLHEVVSGLEIEEAGIKRECTVDDLIKVVEELSRIH</sequence>
<dbReference type="Gene3D" id="1.10.150.910">
    <property type="match status" value="1"/>
</dbReference>
<comment type="similarity">
    <text evidence="2">Belongs to the DDB1 family.</text>
</comment>
<dbReference type="FunFam" id="2.130.10.10:FF:000070">
    <property type="entry name" value="DNA damage-binding protein 1"/>
    <property type="match status" value="1"/>
</dbReference>
<dbReference type="Pfam" id="PF03178">
    <property type="entry name" value="CPSF_A"/>
    <property type="match status" value="1"/>
</dbReference>
<proteinExistence type="evidence at transcript level"/>
<organism evidence="7">
    <name type="scientific">Hydra vulgaris</name>
    <name type="common">Hydra</name>
    <name type="synonym">Hydra attenuata</name>
    <dbReference type="NCBI Taxonomy" id="6087"/>
    <lineage>
        <taxon>Eukaryota</taxon>
        <taxon>Metazoa</taxon>
        <taxon>Cnidaria</taxon>
        <taxon>Hydrozoa</taxon>
        <taxon>Hydroidolina</taxon>
        <taxon>Anthoathecata</taxon>
        <taxon>Aplanulata</taxon>
        <taxon>Hydridae</taxon>
        <taxon>Hydra</taxon>
    </lineage>
</organism>
<evidence type="ECO:0000259" key="6">
    <source>
        <dbReference type="Pfam" id="PF23726"/>
    </source>
</evidence>
<dbReference type="InterPro" id="IPR018846">
    <property type="entry name" value="Beta-prop_RSE1/DDB1/CPSF1_1st"/>
</dbReference>
<dbReference type="InterPro" id="IPR004871">
    <property type="entry name" value="RSE1/DDB1/CPSF1_C"/>
</dbReference>
<keyword evidence="3" id="KW-0539">Nucleus</keyword>
<accession>G8H6N4</accession>
<dbReference type="Gene3D" id="2.130.10.10">
    <property type="entry name" value="YVTN repeat-like/Quinoprotein amine dehydrogenase"/>
    <property type="match status" value="3"/>
</dbReference>
<dbReference type="Pfam" id="PF23726">
    <property type="entry name" value="Beta-prop_RSE1_2nd"/>
    <property type="match status" value="1"/>
</dbReference>
<dbReference type="GO" id="GO:0005634">
    <property type="term" value="C:nucleus"/>
    <property type="evidence" value="ECO:0007669"/>
    <property type="project" value="UniProtKB-SubCell"/>
</dbReference>
<dbReference type="OrthoDB" id="433457at2759"/>
<protein>
    <submittedName>
        <fullName evidence="7">Xeroderma pigmentosum group E</fullName>
    </submittedName>
</protein>
<dbReference type="InterPro" id="IPR015943">
    <property type="entry name" value="WD40/YVTN_repeat-like_dom_sf"/>
</dbReference>
<feature type="domain" description="RSE1/DDB1/CPSF1 C-terminal" evidence="4">
    <location>
        <begin position="793"/>
        <end position="1101"/>
    </location>
</feature>
<evidence type="ECO:0000256" key="3">
    <source>
        <dbReference type="ARBA" id="ARBA00023242"/>
    </source>
</evidence>
<comment type="subcellular location">
    <subcellularLocation>
        <location evidence="1">Nucleus</location>
    </subcellularLocation>
</comment>
<feature type="domain" description="RSE1/DDB1/CPSF1 first beta-propeller" evidence="5">
    <location>
        <begin position="14"/>
        <end position="337"/>
    </location>
</feature>
<dbReference type="AlphaFoldDB" id="G8H6N4"/>
<dbReference type="GO" id="GO:0003676">
    <property type="term" value="F:nucleic acid binding"/>
    <property type="evidence" value="ECO:0007669"/>
    <property type="project" value="InterPro"/>
</dbReference>
<evidence type="ECO:0000256" key="1">
    <source>
        <dbReference type="ARBA" id="ARBA00004123"/>
    </source>
</evidence>
<dbReference type="Pfam" id="PF10433">
    <property type="entry name" value="Beta-prop_RSE1_1st"/>
    <property type="match status" value="1"/>
</dbReference>